<comment type="similarity">
    <text evidence="5">Belongs to the SAT4 family.</text>
</comment>
<dbReference type="OMA" id="NSGIICA"/>
<feature type="transmembrane region" description="Helical" evidence="7">
    <location>
        <begin position="16"/>
        <end position="39"/>
    </location>
</feature>
<dbReference type="STRING" id="535722.E4UXQ1"/>
<evidence type="ECO:0000256" key="1">
    <source>
        <dbReference type="ARBA" id="ARBA00004141"/>
    </source>
</evidence>
<evidence type="ECO:0000259" key="8">
    <source>
        <dbReference type="Pfam" id="PF20684"/>
    </source>
</evidence>
<feature type="transmembrane region" description="Helical" evidence="7">
    <location>
        <begin position="129"/>
        <end position="150"/>
    </location>
</feature>
<feature type="region of interest" description="Disordered" evidence="6">
    <location>
        <begin position="299"/>
        <end position="327"/>
    </location>
</feature>
<dbReference type="RefSeq" id="XP_003172357.1">
    <property type="nucleotide sequence ID" value="XM_003172309.1"/>
</dbReference>
<feature type="transmembrane region" description="Helical" evidence="7">
    <location>
        <begin position="51"/>
        <end position="73"/>
    </location>
</feature>
<dbReference type="OrthoDB" id="444631at2759"/>
<dbReference type="Proteomes" id="UP000002669">
    <property type="component" value="Unassembled WGS sequence"/>
</dbReference>
<evidence type="ECO:0000313" key="9">
    <source>
        <dbReference type="EMBL" id="EFR01946.1"/>
    </source>
</evidence>
<dbReference type="GeneID" id="10027626"/>
<reference evidence="10" key="1">
    <citation type="journal article" date="2012" name="MBio">
        <title>Comparative genome analysis of Trichophyton rubrum and related dermatophytes reveals candidate genes involved in infection.</title>
        <authorList>
            <person name="Martinez D.A."/>
            <person name="Oliver B.G."/>
            <person name="Graeser Y."/>
            <person name="Goldberg J.M."/>
            <person name="Li W."/>
            <person name="Martinez-Rossi N.M."/>
            <person name="Monod M."/>
            <person name="Shelest E."/>
            <person name="Barton R.C."/>
            <person name="Birch E."/>
            <person name="Brakhage A.A."/>
            <person name="Chen Z."/>
            <person name="Gurr S.J."/>
            <person name="Heiman D."/>
            <person name="Heitman J."/>
            <person name="Kosti I."/>
            <person name="Rossi A."/>
            <person name="Saif S."/>
            <person name="Samalova M."/>
            <person name="Saunders C.W."/>
            <person name="Shea T."/>
            <person name="Summerbell R.C."/>
            <person name="Xu J."/>
            <person name="Young S."/>
            <person name="Zeng Q."/>
            <person name="Birren B.W."/>
            <person name="Cuomo C.A."/>
            <person name="White T.C."/>
        </authorList>
    </citation>
    <scope>NUCLEOTIDE SEQUENCE [LARGE SCALE GENOMIC DNA]</scope>
    <source>
        <strain evidence="10">ATCC MYA-4604 / CBS 118893</strain>
    </source>
</reference>
<keyword evidence="10" id="KW-1185">Reference proteome</keyword>
<evidence type="ECO:0000313" key="10">
    <source>
        <dbReference type="Proteomes" id="UP000002669"/>
    </source>
</evidence>
<dbReference type="Pfam" id="PF20684">
    <property type="entry name" value="Fung_rhodopsin"/>
    <property type="match status" value="1"/>
</dbReference>
<evidence type="ECO:0000256" key="6">
    <source>
        <dbReference type="SAM" id="MobiDB-lite"/>
    </source>
</evidence>
<feature type="transmembrane region" description="Helical" evidence="7">
    <location>
        <begin position="206"/>
        <end position="225"/>
    </location>
</feature>
<evidence type="ECO:0000256" key="2">
    <source>
        <dbReference type="ARBA" id="ARBA00022692"/>
    </source>
</evidence>
<dbReference type="PANTHER" id="PTHR33048">
    <property type="entry name" value="PTH11-LIKE INTEGRAL MEMBRANE PROTEIN (AFU_ORTHOLOGUE AFUA_5G11245)"/>
    <property type="match status" value="1"/>
</dbReference>
<dbReference type="InParanoid" id="E4UXQ1"/>
<organism evidence="10">
    <name type="scientific">Arthroderma gypseum (strain ATCC MYA-4604 / CBS 118893)</name>
    <name type="common">Microsporum gypseum</name>
    <dbReference type="NCBI Taxonomy" id="535722"/>
    <lineage>
        <taxon>Eukaryota</taxon>
        <taxon>Fungi</taxon>
        <taxon>Dikarya</taxon>
        <taxon>Ascomycota</taxon>
        <taxon>Pezizomycotina</taxon>
        <taxon>Eurotiomycetes</taxon>
        <taxon>Eurotiomycetidae</taxon>
        <taxon>Onygenales</taxon>
        <taxon>Arthrodermataceae</taxon>
        <taxon>Nannizzia</taxon>
    </lineage>
</organism>
<accession>E4UXQ1</accession>
<feature type="domain" description="Rhodopsin" evidence="8">
    <location>
        <begin position="35"/>
        <end position="271"/>
    </location>
</feature>
<name>E4UXQ1_ARTGP</name>
<evidence type="ECO:0000256" key="5">
    <source>
        <dbReference type="ARBA" id="ARBA00038359"/>
    </source>
</evidence>
<dbReference type="InterPro" id="IPR049326">
    <property type="entry name" value="Rhodopsin_dom_fungi"/>
</dbReference>
<feature type="transmembrane region" description="Helical" evidence="7">
    <location>
        <begin position="93"/>
        <end position="117"/>
    </location>
</feature>
<comment type="subcellular location">
    <subcellularLocation>
        <location evidence="1">Membrane</location>
        <topology evidence="1">Multi-pass membrane protein</topology>
    </subcellularLocation>
</comment>
<keyword evidence="3 7" id="KW-1133">Transmembrane helix</keyword>
<dbReference type="AlphaFoldDB" id="E4UXQ1"/>
<dbReference type="eggNOG" id="ENOG502SKCZ">
    <property type="taxonomic scope" value="Eukaryota"/>
</dbReference>
<keyword evidence="4 7" id="KW-0472">Membrane</keyword>
<sequence length="388" mass="43366">MVDLGRPTADVPSRGYQLWVTDVVVVIIAGVFVVIRLVSRYLRSGIQVDDWTILAALVLSVMFSTAQNVAVGYGYGKHDWHITEEQEQKSLKWILVAQVLYKLVICLAKVSILLLYLRIFYVHQYFRRICIGLIVFTILSGIAFIPPTIWQCSPVEAYWNRTIPHTCLSSFPNWLTYAIINITTDVILLVLPVQQILRLQLTKRDKIALILVFMLGSFVCITSIYRVTLVAASSGVKDVTWTTTPISSWSAVEVNSGIICACLPMARQTLSHVFSCCLPPQTTKNSSVSPSQGYNNTNSAHFSRISRGGNGKPISGSGLHRSSSHPWEYHPRIQDGMVLTSIQSDRHRHYLRRSDSEEEMLGQDCYLGNGGGIVKRTDVSIIEHPRAG</sequence>
<evidence type="ECO:0000256" key="3">
    <source>
        <dbReference type="ARBA" id="ARBA00022989"/>
    </source>
</evidence>
<dbReference type="PANTHER" id="PTHR33048:SF47">
    <property type="entry name" value="INTEGRAL MEMBRANE PROTEIN-RELATED"/>
    <property type="match status" value="1"/>
</dbReference>
<dbReference type="GO" id="GO:0016020">
    <property type="term" value="C:membrane"/>
    <property type="evidence" value="ECO:0007669"/>
    <property type="project" value="UniProtKB-SubCell"/>
</dbReference>
<proteinExistence type="inferred from homology"/>
<evidence type="ECO:0000256" key="7">
    <source>
        <dbReference type="SAM" id="Phobius"/>
    </source>
</evidence>
<protein>
    <submittedName>
        <fullName evidence="9">Integral membrane protein</fullName>
    </submittedName>
</protein>
<dbReference type="EMBL" id="DS989825">
    <property type="protein sequence ID" value="EFR01946.1"/>
    <property type="molecule type" value="Genomic_DNA"/>
</dbReference>
<dbReference type="VEuPathDB" id="FungiDB:MGYG_04947"/>
<keyword evidence="2 7" id="KW-0812">Transmembrane</keyword>
<gene>
    <name evidence="9" type="ORF">MGYG_04947</name>
</gene>
<dbReference type="HOGENOM" id="CLU_028200_0_2_1"/>
<feature type="transmembrane region" description="Helical" evidence="7">
    <location>
        <begin position="174"/>
        <end position="194"/>
    </location>
</feature>
<dbReference type="InterPro" id="IPR052337">
    <property type="entry name" value="SAT4-like"/>
</dbReference>
<evidence type="ECO:0000256" key="4">
    <source>
        <dbReference type="ARBA" id="ARBA00023136"/>
    </source>
</evidence>